<organism evidence="1 2">
    <name type="scientific">Melanopsichium pennsylvanicum</name>
    <dbReference type="NCBI Taxonomy" id="63383"/>
    <lineage>
        <taxon>Eukaryota</taxon>
        <taxon>Fungi</taxon>
        <taxon>Dikarya</taxon>
        <taxon>Basidiomycota</taxon>
        <taxon>Ustilaginomycotina</taxon>
        <taxon>Ustilaginomycetes</taxon>
        <taxon>Ustilaginales</taxon>
        <taxon>Ustilaginaceae</taxon>
        <taxon>Melanopsichium</taxon>
    </lineage>
</organism>
<dbReference type="AlphaFoldDB" id="A0AAJ5C3C4"/>
<dbReference type="Proteomes" id="UP001294444">
    <property type="component" value="Unassembled WGS sequence"/>
</dbReference>
<comment type="caution">
    <text evidence="1">The sequence shown here is derived from an EMBL/GenBank/DDBJ whole genome shotgun (WGS) entry which is preliminary data.</text>
</comment>
<evidence type="ECO:0000313" key="1">
    <source>
        <dbReference type="EMBL" id="SNX82442.1"/>
    </source>
</evidence>
<keyword evidence="2" id="KW-1185">Reference proteome</keyword>
<proteinExistence type="predicted"/>
<sequence>MLLTLGGWHPGLEPFSFSLRVVTSKIVTPLQTWNSTSAPNTFVPRALILTCALPTYMITTTVQIHKKYDDYQGVCSRSSLSERDSLQAGAWHPLSSSEIALSSLPRSTGAESSGKSACETRLTTLGDTLVPLTESLA</sequence>
<name>A0AAJ5C3C4_9BASI</name>
<dbReference type="EMBL" id="OAPG01000002">
    <property type="protein sequence ID" value="SNX82442.1"/>
    <property type="molecule type" value="Genomic_DNA"/>
</dbReference>
<gene>
    <name evidence="1" type="ORF">MEPE_01148</name>
</gene>
<protein>
    <submittedName>
        <fullName evidence="1">Uncharacterized protein</fullName>
    </submittedName>
</protein>
<reference evidence="1" key="1">
    <citation type="submission" date="2023-10" db="EMBL/GenBank/DDBJ databases">
        <authorList>
            <person name="Guldener U."/>
        </authorList>
    </citation>
    <scope>NUCLEOTIDE SEQUENCE</scope>
    <source>
        <strain evidence="1">Mp4</strain>
    </source>
</reference>
<accession>A0AAJ5C3C4</accession>
<evidence type="ECO:0000313" key="2">
    <source>
        <dbReference type="Proteomes" id="UP001294444"/>
    </source>
</evidence>